<sequence>MSKRKGVHVQHECDEWLSTSMKKSKGPSVSGVQRPGRCTLSSIEWISEAREHERSKKQTSIMKFMTRKQQVRNPEKSKEEHQSEEESSYFSRRTSEESKENHQRKQSSDFPELQKAEISRENHNRKDTLLSDSTDNLNIQISVNSEDNTEDVFYSKTDSEIDEIARLQAESMGRKFWLELKEISDKRLCLDSDTETQSQASNQYS</sequence>
<feature type="region of interest" description="Disordered" evidence="1">
    <location>
        <begin position="1"/>
        <end position="147"/>
    </location>
</feature>
<dbReference type="EnsemblMetazoa" id="CapteT217575">
    <property type="protein sequence ID" value="CapteP217575"/>
    <property type="gene ID" value="CapteG217575"/>
</dbReference>
<feature type="compositionally biased region" description="Basic and acidic residues" evidence="1">
    <location>
        <begin position="93"/>
        <end position="129"/>
    </location>
</feature>
<dbReference type="EMBL" id="KB310617">
    <property type="protein sequence ID" value="ELT91163.1"/>
    <property type="molecule type" value="Genomic_DNA"/>
</dbReference>
<dbReference type="AlphaFoldDB" id="R7TBQ8"/>
<reference evidence="2 4" key="2">
    <citation type="journal article" date="2013" name="Nature">
        <title>Insights into bilaterian evolution from three spiralian genomes.</title>
        <authorList>
            <person name="Simakov O."/>
            <person name="Marletaz F."/>
            <person name="Cho S.J."/>
            <person name="Edsinger-Gonzales E."/>
            <person name="Havlak P."/>
            <person name="Hellsten U."/>
            <person name="Kuo D.H."/>
            <person name="Larsson T."/>
            <person name="Lv J."/>
            <person name="Arendt D."/>
            <person name="Savage R."/>
            <person name="Osoegawa K."/>
            <person name="de Jong P."/>
            <person name="Grimwood J."/>
            <person name="Chapman J.A."/>
            <person name="Shapiro H."/>
            <person name="Aerts A."/>
            <person name="Otillar R.P."/>
            <person name="Terry A.Y."/>
            <person name="Boore J.L."/>
            <person name="Grigoriev I.V."/>
            <person name="Lindberg D.R."/>
            <person name="Seaver E.C."/>
            <person name="Weisblat D.A."/>
            <person name="Putnam N.H."/>
            <person name="Rokhsar D.S."/>
        </authorList>
    </citation>
    <scope>NUCLEOTIDE SEQUENCE</scope>
    <source>
        <strain evidence="2 4">I ESC-2004</strain>
    </source>
</reference>
<feature type="compositionally biased region" description="Polar residues" evidence="1">
    <location>
        <begin position="130"/>
        <end position="146"/>
    </location>
</feature>
<accession>R7TBQ8</accession>
<protein>
    <submittedName>
        <fullName evidence="2 3">Uncharacterized protein</fullName>
    </submittedName>
</protein>
<evidence type="ECO:0000256" key="1">
    <source>
        <dbReference type="SAM" id="MobiDB-lite"/>
    </source>
</evidence>
<dbReference type="Proteomes" id="UP000014760">
    <property type="component" value="Unassembled WGS sequence"/>
</dbReference>
<organism evidence="2">
    <name type="scientific">Capitella teleta</name>
    <name type="common">Polychaete worm</name>
    <dbReference type="NCBI Taxonomy" id="283909"/>
    <lineage>
        <taxon>Eukaryota</taxon>
        <taxon>Metazoa</taxon>
        <taxon>Spiralia</taxon>
        <taxon>Lophotrochozoa</taxon>
        <taxon>Annelida</taxon>
        <taxon>Polychaeta</taxon>
        <taxon>Sedentaria</taxon>
        <taxon>Scolecida</taxon>
        <taxon>Capitellidae</taxon>
        <taxon>Capitella</taxon>
    </lineage>
</organism>
<reference evidence="4" key="1">
    <citation type="submission" date="2012-12" db="EMBL/GenBank/DDBJ databases">
        <authorList>
            <person name="Hellsten U."/>
            <person name="Grimwood J."/>
            <person name="Chapman J.A."/>
            <person name="Shapiro H."/>
            <person name="Aerts A."/>
            <person name="Otillar R.P."/>
            <person name="Terry A.Y."/>
            <person name="Boore J.L."/>
            <person name="Simakov O."/>
            <person name="Marletaz F."/>
            <person name="Cho S.-J."/>
            <person name="Edsinger-Gonzales E."/>
            <person name="Havlak P."/>
            <person name="Kuo D.-H."/>
            <person name="Larsson T."/>
            <person name="Lv J."/>
            <person name="Arendt D."/>
            <person name="Savage R."/>
            <person name="Osoegawa K."/>
            <person name="de Jong P."/>
            <person name="Lindberg D.R."/>
            <person name="Seaver E.C."/>
            <person name="Weisblat D.A."/>
            <person name="Putnam N.H."/>
            <person name="Grigoriev I.V."/>
            <person name="Rokhsar D.S."/>
        </authorList>
    </citation>
    <scope>NUCLEOTIDE SEQUENCE</scope>
    <source>
        <strain evidence="4">I ESC-2004</strain>
    </source>
</reference>
<dbReference type="HOGENOM" id="CLU_1476525_0_0_1"/>
<gene>
    <name evidence="2" type="ORF">CAPTEDRAFT_217575</name>
</gene>
<reference evidence="3" key="3">
    <citation type="submission" date="2015-06" db="UniProtKB">
        <authorList>
            <consortium name="EnsemblMetazoa"/>
        </authorList>
    </citation>
    <scope>IDENTIFICATION</scope>
</reference>
<keyword evidence="4" id="KW-1185">Reference proteome</keyword>
<feature type="compositionally biased region" description="Basic and acidic residues" evidence="1">
    <location>
        <begin position="47"/>
        <end position="56"/>
    </location>
</feature>
<proteinExistence type="predicted"/>
<dbReference type="EMBL" id="AMQN01013940">
    <property type="status" value="NOT_ANNOTATED_CDS"/>
    <property type="molecule type" value="Genomic_DNA"/>
</dbReference>
<evidence type="ECO:0000313" key="2">
    <source>
        <dbReference type="EMBL" id="ELT91163.1"/>
    </source>
</evidence>
<evidence type="ECO:0000313" key="3">
    <source>
        <dbReference type="EnsemblMetazoa" id="CapteP217575"/>
    </source>
</evidence>
<name>R7TBQ8_CAPTE</name>
<evidence type="ECO:0000313" key="4">
    <source>
        <dbReference type="Proteomes" id="UP000014760"/>
    </source>
</evidence>